<accession>A0A5J5DSE1</accession>
<dbReference type="NCBIfam" id="TIGR02547">
    <property type="entry name" value="casA_cse1"/>
    <property type="match status" value="1"/>
</dbReference>
<dbReference type="AlphaFoldDB" id="A0A5J5DSE1"/>
<evidence type="ECO:0000313" key="2">
    <source>
        <dbReference type="EMBL" id="KAA8821770.1"/>
    </source>
</evidence>
<gene>
    <name evidence="2" type="primary">casA</name>
    <name evidence="2" type="ORF">EM848_10280</name>
    <name evidence="1" type="ORF">EMO90_11375</name>
</gene>
<dbReference type="Gene3D" id="1.10.132.100">
    <property type="match status" value="1"/>
</dbReference>
<comment type="caution">
    <text evidence="2">The sequence shown here is derived from an EMBL/GenBank/DDBJ whole genome shotgun (WGS) entry which is preliminary data.</text>
</comment>
<evidence type="ECO:0000313" key="1">
    <source>
        <dbReference type="EMBL" id="KAA8816706.1"/>
    </source>
</evidence>
<dbReference type="EMBL" id="RZOA01000025">
    <property type="protein sequence ID" value="KAA8821770.1"/>
    <property type="molecule type" value="Genomic_DNA"/>
</dbReference>
<dbReference type="InterPro" id="IPR013381">
    <property type="entry name" value="CRISPR-assoc_prot_Cse1"/>
</dbReference>
<dbReference type="CDD" id="cd09729">
    <property type="entry name" value="Cse1_I-E"/>
    <property type="match status" value="1"/>
</dbReference>
<evidence type="ECO:0000313" key="3">
    <source>
        <dbReference type="Proteomes" id="UP000345527"/>
    </source>
</evidence>
<dbReference type="OrthoDB" id="3187690at2"/>
<reference evidence="3 4" key="1">
    <citation type="journal article" date="2019" name="Syst. Appl. Microbiol.">
        <title>Characterization of Bifidobacterium species in feaces of the Egyptian fruit bat: Description of B. vespertilionis sp. nov. and B. rousetti sp. nov.</title>
        <authorList>
            <person name="Modesto M."/>
            <person name="Satti M."/>
            <person name="Watanabe K."/>
            <person name="Puglisi E."/>
            <person name="Morelli L."/>
            <person name="Huang C.-H."/>
            <person name="Liou J.-S."/>
            <person name="Miyashita M."/>
            <person name="Tamura T."/>
            <person name="Saito S."/>
            <person name="Mori K."/>
            <person name="Huang L."/>
            <person name="Sciavilla P."/>
            <person name="Sandri C."/>
            <person name="Spiezio C."/>
            <person name="Vitali F."/>
            <person name="Cavalieri D."/>
            <person name="Perpetuini G."/>
            <person name="Tofalo R."/>
            <person name="Bonetti A."/>
            <person name="Arita M."/>
            <person name="Mattarelli P."/>
        </authorList>
    </citation>
    <scope>NUCLEOTIDE SEQUENCE [LARGE SCALE GENOMIC DNA]</scope>
    <source>
        <strain evidence="1 4">RST16</strain>
        <strain evidence="2 3">RST8</strain>
    </source>
</reference>
<proteinExistence type="predicted"/>
<dbReference type="Proteomes" id="UP000345527">
    <property type="component" value="Unassembled WGS sequence"/>
</dbReference>
<protein>
    <submittedName>
        <fullName evidence="2">Type I-E CRISPR-associated protein Cse1/CasA</fullName>
    </submittedName>
</protein>
<sequence length="557" mass="62324">MSSDGTSFNLMDREWIPSNMLADGSRRELSITEVLDHAREIRGIDGDMPLQQFTISRLLIAILYGAFGHTFSADQWQMLMREGPDHPDIAQAIHEYCSAYHDRFDLFDDIAPFYQVAGLHTAKNEVSGLECLLLDVPNRREKRVFTTKQGIGLDAMDAAQAARWLVTLQAYDASGIKSGAVGDPRVKGGKGYPIGVAWSGHLGGILIEGENLWETLMLNFVSDQVLELSDANVDWDDDMPIWERDPLTEQASEGYDQSAERVADTTFFHGPATLMTWQSRRVLLAHDGETVTGAVVCNGDRLKPQNGRCYEPMTGWRRSPAQEKALKLPLVYMPRKHDPSRALWRGLPLLTNNQQPETSEEPASIRPQTLKWLTQAQGDDARRPIRLHAFGVEYGNNDAVIDTSVNDVLDLNLVTLTSNNFQMAQLLQEAVNLTDQGVLALRNLASNIALAGGMPTDPPRRRAGELGYATFNGAFRRWIKTIESDDDLPALRRDWFTIARRLFIRLGSQLTEQASPRALVGREITIGDQAGKYYSAPLAEIWYRSKINQLFPLQEGE</sequence>
<evidence type="ECO:0000313" key="4">
    <source>
        <dbReference type="Proteomes" id="UP000374630"/>
    </source>
</evidence>
<dbReference type="EMBL" id="RZNZ01000021">
    <property type="protein sequence ID" value="KAA8816706.1"/>
    <property type="molecule type" value="Genomic_DNA"/>
</dbReference>
<dbReference type="Pfam" id="PF09481">
    <property type="entry name" value="CRISPR_Cse1"/>
    <property type="match status" value="1"/>
</dbReference>
<organism evidence="2 3">
    <name type="scientific">Bifidobacterium vespertilionis</name>
    <dbReference type="NCBI Taxonomy" id="2562524"/>
    <lineage>
        <taxon>Bacteria</taxon>
        <taxon>Bacillati</taxon>
        <taxon>Actinomycetota</taxon>
        <taxon>Actinomycetes</taxon>
        <taxon>Bifidobacteriales</taxon>
        <taxon>Bifidobacteriaceae</taxon>
        <taxon>Bifidobacterium</taxon>
    </lineage>
</organism>
<keyword evidence="4" id="KW-1185">Reference proteome</keyword>
<name>A0A5J5DSE1_9BIFI</name>
<dbReference type="Proteomes" id="UP000374630">
    <property type="component" value="Unassembled WGS sequence"/>
</dbReference>
<dbReference type="RefSeq" id="WP_150354839.1">
    <property type="nucleotide sequence ID" value="NZ_RZOA01000025.1"/>
</dbReference>